<accession>A0A0F5FHL0</accession>
<dbReference type="AlphaFoldDB" id="A0A0F5FHL0"/>
<organism evidence="1 2">
    <name type="scientific">Devosia chinhatensis</name>
    <dbReference type="NCBI Taxonomy" id="429727"/>
    <lineage>
        <taxon>Bacteria</taxon>
        <taxon>Pseudomonadati</taxon>
        <taxon>Pseudomonadota</taxon>
        <taxon>Alphaproteobacteria</taxon>
        <taxon>Hyphomicrobiales</taxon>
        <taxon>Devosiaceae</taxon>
        <taxon>Devosia</taxon>
    </lineage>
</organism>
<gene>
    <name evidence="1" type="ORF">VE26_13470</name>
</gene>
<evidence type="ECO:0000313" key="1">
    <source>
        <dbReference type="EMBL" id="KKB07682.1"/>
    </source>
</evidence>
<keyword evidence="2" id="KW-1185">Reference proteome</keyword>
<evidence type="ECO:0000313" key="2">
    <source>
        <dbReference type="Proteomes" id="UP000033649"/>
    </source>
</evidence>
<sequence length="98" mass="10716">MDWQGRSGAHYRLFAEGLDSFAMTPDDLYVIAKGSHVLWVGSADDLVADPSSRVRFRLALDCATQVYRLDAPVNHHAASWDLEEAMPTSLATLPAQAA</sequence>
<comment type="caution">
    <text evidence="1">The sequence shown here is derived from an EMBL/GenBank/DDBJ whole genome shotgun (WGS) entry which is preliminary data.</text>
</comment>
<name>A0A0F5FHL0_9HYPH</name>
<protein>
    <submittedName>
        <fullName evidence="1">Uncharacterized protein</fullName>
    </submittedName>
</protein>
<dbReference type="PATRIC" id="fig|429727.3.peg.2760"/>
<dbReference type="Proteomes" id="UP000033649">
    <property type="component" value="Unassembled WGS sequence"/>
</dbReference>
<reference evidence="1 2" key="1">
    <citation type="submission" date="2015-03" db="EMBL/GenBank/DDBJ databases">
        <authorList>
            <person name="Hassan Y."/>
            <person name="Lepp D."/>
            <person name="Li X.-Z."/>
            <person name="Zhou T."/>
        </authorList>
    </citation>
    <scope>NUCLEOTIDE SEQUENCE [LARGE SCALE GENOMIC DNA]</scope>
    <source>
        <strain evidence="1 2">IPL18</strain>
    </source>
</reference>
<dbReference type="EMBL" id="JZEY01000061">
    <property type="protein sequence ID" value="KKB07682.1"/>
    <property type="molecule type" value="Genomic_DNA"/>
</dbReference>
<proteinExistence type="predicted"/>